<keyword evidence="3" id="KW-1185">Reference proteome</keyword>
<evidence type="ECO:0000313" key="2">
    <source>
        <dbReference type="EMBL" id="KAK1132363.1"/>
    </source>
</evidence>
<reference evidence="2" key="1">
    <citation type="submission" date="2021-10" db="EMBL/GenBank/DDBJ databases">
        <title>Melipona bicolor Genome sequencing and assembly.</title>
        <authorList>
            <person name="Araujo N.S."/>
            <person name="Arias M.C."/>
        </authorList>
    </citation>
    <scope>NUCLEOTIDE SEQUENCE</scope>
    <source>
        <strain evidence="2">USP_2M_L1-L4_2017</strain>
        <tissue evidence="2">Whole body</tissue>
    </source>
</reference>
<dbReference type="Proteomes" id="UP001177670">
    <property type="component" value="Unassembled WGS sequence"/>
</dbReference>
<gene>
    <name evidence="2" type="ORF">K0M31_016471</name>
</gene>
<feature type="region of interest" description="Disordered" evidence="1">
    <location>
        <begin position="135"/>
        <end position="173"/>
    </location>
</feature>
<sequence length="173" mass="19700">MAAFRRDQKTTPPSGILVAEAGTWNTTNAFAASKRQRRDCQTHIGTSAPDERKSPSPSSSRIKLIFDSYGRTVNDPDEDGGDRFPIWRTPYYRLELSSALRSASLYDGLALHVSEEPYRGVYQPTQQPVGISWVVAARRRRRRDETRRDETRSVERPDQSRGKKRESNKSTRG</sequence>
<evidence type="ECO:0000256" key="1">
    <source>
        <dbReference type="SAM" id="MobiDB-lite"/>
    </source>
</evidence>
<name>A0AA40G7X6_9HYME</name>
<proteinExistence type="predicted"/>
<feature type="compositionally biased region" description="Basic and acidic residues" evidence="1">
    <location>
        <begin position="143"/>
        <end position="173"/>
    </location>
</feature>
<dbReference type="EMBL" id="JAHYIQ010000005">
    <property type="protein sequence ID" value="KAK1132363.1"/>
    <property type="molecule type" value="Genomic_DNA"/>
</dbReference>
<protein>
    <submittedName>
        <fullName evidence="2">Uncharacterized protein</fullName>
    </submittedName>
</protein>
<dbReference type="AlphaFoldDB" id="A0AA40G7X6"/>
<feature type="region of interest" description="Disordered" evidence="1">
    <location>
        <begin position="29"/>
        <end position="61"/>
    </location>
</feature>
<accession>A0AA40G7X6</accession>
<comment type="caution">
    <text evidence="2">The sequence shown here is derived from an EMBL/GenBank/DDBJ whole genome shotgun (WGS) entry which is preliminary data.</text>
</comment>
<organism evidence="2 3">
    <name type="scientific">Melipona bicolor</name>
    <dbReference type="NCBI Taxonomy" id="60889"/>
    <lineage>
        <taxon>Eukaryota</taxon>
        <taxon>Metazoa</taxon>
        <taxon>Ecdysozoa</taxon>
        <taxon>Arthropoda</taxon>
        <taxon>Hexapoda</taxon>
        <taxon>Insecta</taxon>
        <taxon>Pterygota</taxon>
        <taxon>Neoptera</taxon>
        <taxon>Endopterygota</taxon>
        <taxon>Hymenoptera</taxon>
        <taxon>Apocrita</taxon>
        <taxon>Aculeata</taxon>
        <taxon>Apoidea</taxon>
        <taxon>Anthophila</taxon>
        <taxon>Apidae</taxon>
        <taxon>Melipona</taxon>
    </lineage>
</organism>
<evidence type="ECO:0000313" key="3">
    <source>
        <dbReference type="Proteomes" id="UP001177670"/>
    </source>
</evidence>